<reference evidence="1" key="1">
    <citation type="submission" date="2022-09" db="EMBL/GenBank/DDBJ databases">
        <title>Novosphingobium sp. Nov., a polycyclic aromatic hydrocarbon-degrading bacterium isolated form mangrove sediments in HongKong.</title>
        <authorList>
            <person name="Hu Z."/>
        </authorList>
    </citation>
    <scope>NUCLEOTIDE SEQUENCE</scope>
    <source>
        <strain evidence="1">HK4-1</strain>
    </source>
</reference>
<protein>
    <submittedName>
        <fullName evidence="1">Uncharacterized protein</fullName>
    </submittedName>
</protein>
<sequence length="161" mass="17061">MADRASASIEIGGNISRSLIPDLIEAIASDGGRADWEGEPLQESDVSGGATVEACAYELAGGTFDWTEEFCEEHGLAYVRNSGSCGGAFGPERVIFTGTGAAVQFDMTESEEIVLARSMIRDLGSLEAIEGWFRLAEFVPPPFTIIEDGDEAAPVEEALHG</sequence>
<comment type="caution">
    <text evidence="1">The sequence shown here is derived from an EMBL/GenBank/DDBJ whole genome shotgun (WGS) entry which is preliminary data.</text>
</comment>
<name>A0ABT2I6A3_9SPHN</name>
<accession>A0ABT2I6A3</accession>
<dbReference type="Proteomes" id="UP001165583">
    <property type="component" value="Unassembled WGS sequence"/>
</dbReference>
<evidence type="ECO:0000313" key="1">
    <source>
        <dbReference type="EMBL" id="MCT2400077.1"/>
    </source>
</evidence>
<keyword evidence="2" id="KW-1185">Reference proteome</keyword>
<gene>
    <name evidence="1" type="ORF">NZK81_10980</name>
</gene>
<organism evidence="1 2">
    <name type="scientific">Novosphingobium mangrovi</name>
    <name type="common">ex Huang et al. 2023</name>
    <dbReference type="NCBI Taxonomy" id="2976432"/>
    <lineage>
        <taxon>Bacteria</taxon>
        <taxon>Pseudomonadati</taxon>
        <taxon>Pseudomonadota</taxon>
        <taxon>Alphaproteobacteria</taxon>
        <taxon>Sphingomonadales</taxon>
        <taxon>Sphingomonadaceae</taxon>
        <taxon>Novosphingobium</taxon>
    </lineage>
</organism>
<proteinExistence type="predicted"/>
<evidence type="ECO:0000313" key="2">
    <source>
        <dbReference type="Proteomes" id="UP001165583"/>
    </source>
</evidence>
<dbReference type="EMBL" id="JANZXA010000006">
    <property type="protein sequence ID" value="MCT2400077.1"/>
    <property type="molecule type" value="Genomic_DNA"/>
</dbReference>
<dbReference type="RefSeq" id="WP_013833363.1">
    <property type="nucleotide sequence ID" value="NZ_JANZXA010000006.1"/>
</dbReference>